<protein>
    <submittedName>
        <fullName evidence="1">Uncharacterized protein</fullName>
    </submittedName>
</protein>
<accession>A0AAV1A6N0</accession>
<name>A0AAV1A6N0_VICFA</name>
<proteinExistence type="predicted"/>
<dbReference type="Proteomes" id="UP001157006">
    <property type="component" value="Chromosome 3"/>
</dbReference>
<dbReference type="EMBL" id="OX451738">
    <property type="protein sequence ID" value="CAI8605599.1"/>
    <property type="molecule type" value="Genomic_DNA"/>
</dbReference>
<sequence length="183" mass="20802">MFMYRIFCRSFICYDVCCFSLNGEGSQESHSNINYGEENYKTFPITTKTEAIVVQPENNHSELQANENMNINAFDHNSMNIMTCRINLDHCHTLLPRIYPGGLDDSQSLERVLLMVNGLHKLGWCIIKSLLSIIVGHIEASEAEFDTLLFLMSDGVHLLPANYVLCVDIARQFAESRVGIKYT</sequence>
<organism evidence="1 2">
    <name type="scientific">Vicia faba</name>
    <name type="common">Broad bean</name>
    <name type="synonym">Faba vulgaris</name>
    <dbReference type="NCBI Taxonomy" id="3906"/>
    <lineage>
        <taxon>Eukaryota</taxon>
        <taxon>Viridiplantae</taxon>
        <taxon>Streptophyta</taxon>
        <taxon>Embryophyta</taxon>
        <taxon>Tracheophyta</taxon>
        <taxon>Spermatophyta</taxon>
        <taxon>Magnoliopsida</taxon>
        <taxon>eudicotyledons</taxon>
        <taxon>Gunneridae</taxon>
        <taxon>Pentapetalae</taxon>
        <taxon>rosids</taxon>
        <taxon>fabids</taxon>
        <taxon>Fabales</taxon>
        <taxon>Fabaceae</taxon>
        <taxon>Papilionoideae</taxon>
        <taxon>50 kb inversion clade</taxon>
        <taxon>NPAAA clade</taxon>
        <taxon>Hologalegina</taxon>
        <taxon>IRL clade</taxon>
        <taxon>Fabeae</taxon>
        <taxon>Vicia</taxon>
    </lineage>
</organism>
<evidence type="ECO:0000313" key="2">
    <source>
        <dbReference type="Proteomes" id="UP001157006"/>
    </source>
</evidence>
<keyword evidence="2" id="KW-1185">Reference proteome</keyword>
<gene>
    <name evidence="1" type="ORF">VFH_III190920</name>
</gene>
<dbReference type="AlphaFoldDB" id="A0AAV1A6N0"/>
<evidence type="ECO:0000313" key="1">
    <source>
        <dbReference type="EMBL" id="CAI8605599.1"/>
    </source>
</evidence>
<reference evidence="1 2" key="1">
    <citation type="submission" date="2023-01" db="EMBL/GenBank/DDBJ databases">
        <authorList>
            <person name="Kreplak J."/>
        </authorList>
    </citation>
    <scope>NUCLEOTIDE SEQUENCE [LARGE SCALE GENOMIC DNA]</scope>
</reference>